<dbReference type="Pfam" id="PF02839">
    <property type="entry name" value="CBM_5_12"/>
    <property type="match status" value="1"/>
</dbReference>
<dbReference type="InterPro" id="IPR013783">
    <property type="entry name" value="Ig-like_fold"/>
</dbReference>
<keyword evidence="2" id="KW-0624">Polysaccharide degradation</keyword>
<dbReference type="Gene3D" id="2.60.40.10">
    <property type="entry name" value="Immunoglobulins"/>
    <property type="match status" value="1"/>
</dbReference>
<comment type="caution">
    <text evidence="4">The sequence shown here is derived from an EMBL/GenBank/DDBJ whole genome shotgun (WGS) entry which is preliminary data.</text>
</comment>
<organism evidence="4 5">
    <name type="scientific">Listeria floridensis FSL S10-1187</name>
    <dbReference type="NCBI Taxonomy" id="1265817"/>
    <lineage>
        <taxon>Bacteria</taxon>
        <taxon>Bacillati</taxon>
        <taxon>Bacillota</taxon>
        <taxon>Bacilli</taxon>
        <taxon>Bacillales</taxon>
        <taxon>Listeriaceae</taxon>
        <taxon>Listeria</taxon>
    </lineage>
</organism>
<dbReference type="PROSITE" id="PS50853">
    <property type="entry name" value="FN3"/>
    <property type="match status" value="1"/>
</dbReference>
<dbReference type="Gene3D" id="2.10.10.20">
    <property type="entry name" value="Carbohydrate-binding module superfamily 5/12"/>
    <property type="match status" value="1"/>
</dbReference>
<dbReference type="SUPFAM" id="SSF49265">
    <property type="entry name" value="Fibronectin type III"/>
    <property type="match status" value="1"/>
</dbReference>
<name>A0ABP3AXD7_9LIST</name>
<dbReference type="RefSeq" id="WP_036097758.1">
    <property type="nucleotide sequence ID" value="NZ_AODF01000025.1"/>
</dbReference>
<keyword evidence="2" id="KW-0119">Carbohydrate metabolism</keyword>
<accession>A0ABP3AXD7</accession>
<evidence type="ECO:0000313" key="5">
    <source>
        <dbReference type="Proteomes" id="UP000019249"/>
    </source>
</evidence>
<evidence type="ECO:0000259" key="3">
    <source>
        <dbReference type="PROSITE" id="PS50853"/>
    </source>
</evidence>
<evidence type="ECO:0000256" key="1">
    <source>
        <dbReference type="ARBA" id="ARBA00022801"/>
    </source>
</evidence>
<protein>
    <submittedName>
        <fullName evidence="4">Chitin binding domain-containing protein</fullName>
    </submittedName>
</protein>
<gene>
    <name evidence="4" type="ORF">MFLO_10980</name>
</gene>
<evidence type="ECO:0000256" key="2">
    <source>
        <dbReference type="ARBA" id="ARBA00023326"/>
    </source>
</evidence>
<feature type="domain" description="Fibronectin type-III" evidence="3">
    <location>
        <begin position="1"/>
        <end position="79"/>
    </location>
</feature>
<dbReference type="InterPro" id="IPR003961">
    <property type="entry name" value="FN3_dom"/>
</dbReference>
<reference evidence="4 5" key="1">
    <citation type="journal article" date="2014" name="Int. J. Syst. Evol. Microbiol.">
        <title>Listeria floridensis sp. nov., Listeria aquatica sp. nov., Listeria cornellensis sp. nov., Listeria riparia sp. nov. and Listeria grandensis sp. nov., from agricultural and natural environments.</title>
        <authorList>
            <person name="den Bakker H.C."/>
            <person name="Warchocki S."/>
            <person name="Wright E.M."/>
            <person name="Allred A.F."/>
            <person name="Ahlstrom C."/>
            <person name="Manuel C.S."/>
            <person name="Stasiewicz M.J."/>
            <person name="Burrell A."/>
            <person name="Roof S."/>
            <person name="Strawn L."/>
            <person name="Fortes E.D."/>
            <person name="Nightingale K.K."/>
            <person name="Kephart D."/>
            <person name="Wiedmann M."/>
        </authorList>
    </citation>
    <scope>NUCLEOTIDE SEQUENCE [LARGE SCALE GENOMIC DNA]</scope>
    <source>
        <strain evidence="4 5">FSL S10-1187</strain>
    </source>
</reference>
<proteinExistence type="predicted"/>
<dbReference type="CDD" id="cd00063">
    <property type="entry name" value="FN3"/>
    <property type="match status" value="1"/>
</dbReference>
<keyword evidence="1" id="KW-0378">Hydrolase</keyword>
<dbReference type="InterPro" id="IPR003610">
    <property type="entry name" value="CBM5/12"/>
</dbReference>
<dbReference type="InterPro" id="IPR036116">
    <property type="entry name" value="FN3_sf"/>
</dbReference>
<dbReference type="SUPFAM" id="SSF51055">
    <property type="entry name" value="Carbohydrate binding domain"/>
    <property type="match status" value="1"/>
</dbReference>
<dbReference type="EMBL" id="AODF01000025">
    <property type="protein sequence ID" value="EUJ29713.1"/>
    <property type="molecule type" value="Genomic_DNA"/>
</dbReference>
<dbReference type="InterPro" id="IPR036573">
    <property type="entry name" value="CBM_sf_5/12"/>
</dbReference>
<evidence type="ECO:0000313" key="4">
    <source>
        <dbReference type="EMBL" id="EUJ29713.1"/>
    </source>
</evidence>
<dbReference type="Proteomes" id="UP000019249">
    <property type="component" value="Unassembled WGS sequence"/>
</dbReference>
<dbReference type="Pfam" id="PF00041">
    <property type="entry name" value="fn3"/>
    <property type="match status" value="1"/>
</dbReference>
<sequence>MNVTANSVALMWGESQQESGIKEYVIYRNGEKIAVTKETFYTDKGLKANTNYHYQVRSISSNGKESELSNVLTVTTKQDIAQGENVWRAGTRTNPVLYTAGEIVLHNGRYYKTLQTHYNYGDTTWAPDQAVILFALI</sequence>
<keyword evidence="5" id="KW-1185">Reference proteome</keyword>